<evidence type="ECO:0000313" key="2">
    <source>
        <dbReference type="EMBL" id="QLL61806.1"/>
    </source>
</evidence>
<organism evidence="2 3">
    <name type="scientific">Sinorhizobium mexicanum</name>
    <dbReference type="NCBI Taxonomy" id="375549"/>
    <lineage>
        <taxon>Bacteria</taxon>
        <taxon>Pseudomonadati</taxon>
        <taxon>Pseudomonadota</taxon>
        <taxon>Alphaproteobacteria</taxon>
        <taxon>Hyphomicrobiales</taxon>
        <taxon>Rhizobiaceae</taxon>
        <taxon>Sinorhizobium/Ensifer group</taxon>
        <taxon>Sinorhizobium</taxon>
    </lineage>
</organism>
<proteinExistence type="predicted"/>
<dbReference type="AlphaFoldDB" id="A0A859QN85"/>
<dbReference type="EMBL" id="CP041238">
    <property type="protein sequence ID" value="QLL61806.1"/>
    <property type="molecule type" value="Genomic_DNA"/>
</dbReference>
<dbReference type="Pfam" id="PF06568">
    <property type="entry name" value="YjiS-like"/>
    <property type="match status" value="1"/>
</dbReference>
<dbReference type="RefSeq" id="WP_180941347.1">
    <property type="nucleotide sequence ID" value="NZ_CP041238.1"/>
</dbReference>
<evidence type="ECO:0000259" key="1">
    <source>
        <dbReference type="Pfam" id="PF06568"/>
    </source>
</evidence>
<protein>
    <submittedName>
        <fullName evidence="2">DUF1127 domain-containing protein</fullName>
    </submittedName>
</protein>
<gene>
    <name evidence="2" type="ORF">FKV68_10275</name>
</gene>
<keyword evidence="3" id="KW-1185">Reference proteome</keyword>
<dbReference type="KEGG" id="emx:FKV68_10275"/>
<accession>A0A859QN85</accession>
<name>A0A859QN85_9HYPH</name>
<dbReference type="Proteomes" id="UP000510721">
    <property type="component" value="Chromosome"/>
</dbReference>
<evidence type="ECO:0000313" key="3">
    <source>
        <dbReference type="Proteomes" id="UP000510721"/>
    </source>
</evidence>
<dbReference type="InterPro" id="IPR009506">
    <property type="entry name" value="YjiS-like"/>
</dbReference>
<sequence>MNTIVAIQSLRPRAVAPRNANFACEHQGPARNVFSRLWRRYCALAAMRRSRLALDELSKYQLDDIGVTEEEARREAAVPFWRSRLL</sequence>
<reference evidence="2 3" key="1">
    <citation type="submission" date="2019-06" db="EMBL/GenBank/DDBJ databases">
        <title>Complete genome sequence of Ensifer mexicanus ITTG R7 isolated from nodules of Acacia angustissima (Mill.) Kuntze.</title>
        <authorList>
            <person name="Rincon-Rosales R."/>
            <person name="Rogel M.A."/>
            <person name="Guerrero G."/>
            <person name="Rincon-Molina C.I."/>
            <person name="Lopez-Lopez A."/>
            <person name="Martinez-Romero E."/>
        </authorList>
    </citation>
    <scope>NUCLEOTIDE SEQUENCE [LARGE SCALE GENOMIC DNA]</scope>
    <source>
        <strain evidence="2 3">ITTG R7</strain>
    </source>
</reference>
<feature type="domain" description="YjiS-like" evidence="1">
    <location>
        <begin position="37"/>
        <end position="73"/>
    </location>
</feature>